<proteinExistence type="predicted"/>
<protein>
    <submittedName>
        <fullName evidence="3">Chaperone protein DnaJ, putative</fullName>
    </submittedName>
</protein>
<dbReference type="InterPro" id="IPR036869">
    <property type="entry name" value="J_dom_sf"/>
</dbReference>
<dbReference type="eggNOG" id="ENOG502TN9J">
    <property type="taxonomic scope" value="Eukaryota"/>
</dbReference>
<accession>L1LGG0</accession>
<dbReference type="GeneID" id="15807807"/>
<gene>
    <name evidence="3" type="ORF">BEWA_044000</name>
</gene>
<comment type="caution">
    <text evidence="3">The sequence shown here is derived from an EMBL/GenBank/DDBJ whole genome shotgun (WGS) entry which is preliminary data.</text>
</comment>
<dbReference type="KEGG" id="beq:BEWA_044000"/>
<dbReference type="Proteomes" id="UP000031512">
    <property type="component" value="Unassembled WGS sequence"/>
</dbReference>
<name>L1LGG0_THEEQ</name>
<dbReference type="AlphaFoldDB" id="L1LGG0"/>
<feature type="domain" description="J" evidence="2">
    <location>
        <begin position="58"/>
        <end position="117"/>
    </location>
</feature>
<keyword evidence="1" id="KW-1133">Transmembrane helix</keyword>
<keyword evidence="1" id="KW-0472">Membrane</keyword>
<dbReference type="EMBL" id="ACOU01000002">
    <property type="protein sequence ID" value="EKX74359.1"/>
    <property type="molecule type" value="Genomic_DNA"/>
</dbReference>
<organism evidence="3 4">
    <name type="scientific">Theileria equi strain WA</name>
    <dbReference type="NCBI Taxonomy" id="1537102"/>
    <lineage>
        <taxon>Eukaryota</taxon>
        <taxon>Sar</taxon>
        <taxon>Alveolata</taxon>
        <taxon>Apicomplexa</taxon>
        <taxon>Aconoidasida</taxon>
        <taxon>Piroplasmida</taxon>
        <taxon>Theileriidae</taxon>
        <taxon>Theileria</taxon>
    </lineage>
</organism>
<keyword evidence="1" id="KW-0812">Transmembrane</keyword>
<evidence type="ECO:0000256" key="1">
    <source>
        <dbReference type="SAM" id="Phobius"/>
    </source>
</evidence>
<keyword evidence="4" id="KW-1185">Reference proteome</keyword>
<evidence type="ECO:0000313" key="4">
    <source>
        <dbReference type="Proteomes" id="UP000031512"/>
    </source>
</evidence>
<feature type="transmembrane region" description="Helical" evidence="1">
    <location>
        <begin position="129"/>
        <end position="151"/>
    </location>
</feature>
<dbReference type="VEuPathDB" id="PiroplasmaDB:BEWA_044000"/>
<feature type="transmembrane region" description="Helical" evidence="1">
    <location>
        <begin position="315"/>
        <end position="333"/>
    </location>
</feature>
<evidence type="ECO:0000313" key="3">
    <source>
        <dbReference type="EMBL" id="EKX74359.1"/>
    </source>
</evidence>
<dbReference type="RefSeq" id="XP_004833811.1">
    <property type="nucleotide sequence ID" value="XM_004833754.1"/>
</dbReference>
<dbReference type="OrthoDB" id="360190at2759"/>
<feature type="transmembrane region" description="Helical" evidence="1">
    <location>
        <begin position="163"/>
        <end position="187"/>
    </location>
</feature>
<reference evidence="3 4" key="1">
    <citation type="journal article" date="2012" name="BMC Genomics">
        <title>Comparative genomic analysis and phylogenetic position of Theileria equi.</title>
        <authorList>
            <person name="Kappmeyer L.S."/>
            <person name="Thiagarajan M."/>
            <person name="Herndon D.R."/>
            <person name="Ramsay J.D."/>
            <person name="Caler E."/>
            <person name="Djikeng A."/>
            <person name="Gillespie J.J."/>
            <person name="Lau A.O."/>
            <person name="Roalson E.H."/>
            <person name="Silva J.C."/>
            <person name="Silva M.G."/>
            <person name="Suarez C.E."/>
            <person name="Ueti M.W."/>
            <person name="Nene V.M."/>
            <person name="Mealey R.H."/>
            <person name="Knowles D.P."/>
            <person name="Brayton K.A."/>
        </authorList>
    </citation>
    <scope>NUCLEOTIDE SEQUENCE [LARGE SCALE GENOMIC DNA]</scope>
    <source>
        <strain evidence="3 4">WA</strain>
    </source>
</reference>
<dbReference type="Gene3D" id="1.10.287.110">
    <property type="entry name" value="DnaJ domain"/>
    <property type="match status" value="1"/>
</dbReference>
<evidence type="ECO:0000259" key="2">
    <source>
        <dbReference type="PROSITE" id="PS50076"/>
    </source>
</evidence>
<feature type="transmembrane region" description="Helical" evidence="1">
    <location>
        <begin position="6"/>
        <end position="22"/>
    </location>
</feature>
<dbReference type="SUPFAM" id="SSF46565">
    <property type="entry name" value="Chaperone J-domain"/>
    <property type="match status" value="1"/>
</dbReference>
<feature type="transmembrane region" description="Helical" evidence="1">
    <location>
        <begin position="34"/>
        <end position="52"/>
    </location>
</feature>
<feature type="transmembrane region" description="Helical" evidence="1">
    <location>
        <begin position="207"/>
        <end position="225"/>
    </location>
</feature>
<dbReference type="PROSITE" id="PS50076">
    <property type="entry name" value="DNAJ_2"/>
    <property type="match status" value="1"/>
</dbReference>
<sequence>MGLSTLICHSICGSAATYLLLLNDCIVAKRINKFIRYSLFILIASILLYNEIPSEKDTYYHLLGLPINARHKTILNSYTTFQRQIKAYGGSDKNTAFKRAFEVLSDQESRKLYNSFGDVIVDFKKIEGIQIITITAALSYYVISCILFCLFSRSPRLKIARYVIILYNAIAFSLEVEIRFISAIQLFENIIFLNNLLPFQHIQLLRALPPVVMMISSFVTAGYIVDMDKVNLLLWESALATNRIIMEKMSDVVDAAGDLKSLDSKQTPRTILNEKDKSSDLSNLFDSLGPEQKKKLVELLKSSDKKKGKSKVYEFLKSAAIYLATVLVFRYVIG</sequence>
<dbReference type="InterPro" id="IPR001623">
    <property type="entry name" value="DnaJ_domain"/>
</dbReference>